<dbReference type="AlphaFoldDB" id="A0A2S6CQ31"/>
<keyword evidence="2" id="KW-1185">Reference proteome</keyword>
<comment type="caution">
    <text evidence="1">The sequence shown here is derived from an EMBL/GenBank/DDBJ whole genome shotgun (WGS) entry which is preliminary data.</text>
</comment>
<dbReference type="Proteomes" id="UP000239589">
    <property type="component" value="Unassembled WGS sequence"/>
</dbReference>
<dbReference type="EMBL" id="PGEM01000160">
    <property type="protein sequence ID" value="PPJ61884.1"/>
    <property type="molecule type" value="Genomic_DNA"/>
</dbReference>
<feature type="non-terminal residue" evidence="1">
    <location>
        <position position="30"/>
    </location>
</feature>
<evidence type="ECO:0000313" key="1">
    <source>
        <dbReference type="EMBL" id="PPJ61884.1"/>
    </source>
</evidence>
<sequence length="30" mass="3540">MVNYDHYTYKITWSSEDQEFVGLCAELPSL</sequence>
<gene>
    <name evidence="1" type="ORF">CUN59_18420</name>
</gene>
<evidence type="ECO:0000313" key="2">
    <source>
        <dbReference type="Proteomes" id="UP000239589"/>
    </source>
</evidence>
<organism evidence="1 2">
    <name type="scientific">Cuspidothrix issatschenkoi CHARLIE-1</name>
    <dbReference type="NCBI Taxonomy" id="2052836"/>
    <lineage>
        <taxon>Bacteria</taxon>
        <taxon>Bacillati</taxon>
        <taxon>Cyanobacteriota</taxon>
        <taxon>Cyanophyceae</taxon>
        <taxon>Nostocales</taxon>
        <taxon>Aphanizomenonaceae</taxon>
        <taxon>Cuspidothrix</taxon>
    </lineage>
</organism>
<name>A0A2S6CQ31_9CYAN</name>
<proteinExistence type="predicted"/>
<protein>
    <submittedName>
        <fullName evidence="1">Toxin-antitoxin system HicB family antitoxin</fullName>
    </submittedName>
</protein>
<reference evidence="1 2" key="1">
    <citation type="submission" date="2018-02" db="EMBL/GenBank/DDBJ databases">
        <title>Discovery of a pederin family compound in a non-symbiotic bloom-forming cyanobacterium.</title>
        <authorList>
            <person name="Kust A."/>
            <person name="Mares J."/>
            <person name="Jokela J."/>
            <person name="Urajova P."/>
            <person name="Hajek J."/>
            <person name="Saurav K."/>
            <person name="Voracova K."/>
            <person name="Fewer D.P."/>
            <person name="Haapaniemi E."/>
            <person name="Permi P."/>
            <person name="Rehakova K."/>
            <person name="Sivonen K."/>
            <person name="Hrouzek P."/>
        </authorList>
    </citation>
    <scope>NUCLEOTIDE SEQUENCE [LARGE SCALE GENOMIC DNA]</scope>
    <source>
        <strain evidence="1 2">CHARLIE-1</strain>
    </source>
</reference>
<accession>A0A2S6CQ31</accession>